<gene>
    <name evidence="4" type="ORF">niasHT_010631</name>
</gene>
<evidence type="ECO:0000256" key="1">
    <source>
        <dbReference type="SAM" id="MobiDB-lite"/>
    </source>
</evidence>
<accession>A0ABD2L974</accession>
<evidence type="ECO:0000259" key="3">
    <source>
        <dbReference type="Pfam" id="PF05699"/>
    </source>
</evidence>
<feature type="transmembrane region" description="Helical" evidence="2">
    <location>
        <begin position="714"/>
        <end position="733"/>
    </location>
</feature>
<keyword evidence="2" id="KW-1133">Transmembrane helix</keyword>
<keyword evidence="5" id="KW-1185">Reference proteome</keyword>
<organism evidence="4 5">
    <name type="scientific">Heterodera trifolii</name>
    <dbReference type="NCBI Taxonomy" id="157864"/>
    <lineage>
        <taxon>Eukaryota</taxon>
        <taxon>Metazoa</taxon>
        <taxon>Ecdysozoa</taxon>
        <taxon>Nematoda</taxon>
        <taxon>Chromadorea</taxon>
        <taxon>Rhabditida</taxon>
        <taxon>Tylenchina</taxon>
        <taxon>Tylenchomorpha</taxon>
        <taxon>Tylenchoidea</taxon>
        <taxon>Heteroderidae</taxon>
        <taxon>Heteroderinae</taxon>
        <taxon>Heterodera</taxon>
    </lineage>
</organism>
<dbReference type="Pfam" id="PF05699">
    <property type="entry name" value="Dimer_Tnp_hAT"/>
    <property type="match status" value="1"/>
</dbReference>
<dbReference type="PANTHER" id="PTHR37162">
    <property type="entry name" value="HAT FAMILY DIMERISATION DOMAINCONTAINING PROTEIN-RELATED"/>
    <property type="match status" value="1"/>
</dbReference>
<reference evidence="4 5" key="1">
    <citation type="submission" date="2024-10" db="EMBL/GenBank/DDBJ databases">
        <authorList>
            <person name="Kim D."/>
        </authorList>
    </citation>
    <scope>NUCLEOTIDE SEQUENCE [LARGE SCALE GENOMIC DNA]</scope>
    <source>
        <strain evidence="4">BH-2024</strain>
    </source>
</reference>
<evidence type="ECO:0000256" key="2">
    <source>
        <dbReference type="SAM" id="Phobius"/>
    </source>
</evidence>
<evidence type="ECO:0000313" key="4">
    <source>
        <dbReference type="EMBL" id="KAL3111679.1"/>
    </source>
</evidence>
<protein>
    <recommendedName>
        <fullName evidence="3">HAT C-terminal dimerisation domain-containing protein</fullName>
    </recommendedName>
</protein>
<sequence length="980" mass="110540">MAPPKRKNVFKSEYVNEFQGITKSKTGDELAHCIPCNFDISLLSIGKSAISHHLKTEKHKKAAKAANSAKAITAFMPSTSAPTNLDRQTAAAEGVWAYHTAQHAQSFKSANCVSDLLPKIFPDSKIAANYGSKRDKSAAIITRVLAPHSVYTTLQEMSGLPFSLSIDSSNHKTTKLFPLVVRYFNPKKGISVKLIDLEELGGETSAEIYNWIIKILERHKLDIAQLVAFCGDNVNANFGGAALAGQRNIYNKLKAHRNNLIPVGCPAHILHNSAKNGADNLPIDIESIVFKLASEFRNSTKRVERLKEIFEEFQANFISMNTHGPTRWTTLLLVVNKILHLWDIFADYFTSDGPLILRNFFASDSAKTVVTFLSVILPIFNHSIDKKNAILPELIEEMTNFKRKIQERFTEEFYGMITAQMLRRLDPNESTHLRASFRNFLQSTLNYVDKWFRVERFPTDLTWVSLKEKKVSRAEVMSLAEQIAPELNDNELFDEITALNETLEKISDEKFSEMNAEQKWMKLFEAELPSLRLLVSKILSIPVSNACVERVFSLCSAQWTDKASYEAAKRPSEYLKRGQNPKAPAGPVLKAPPALSQGPSGPGSSSMRKAFIHDNIAVVHCKSITLIGKDSKSGEFGVLFDQDKWFSNQLLFMMSSTNVEPIEEHQQQFLDELAANLPSAGRHCIPTTISTFDWIGMDRNLLNIGTLSNFSGQLFVTLWSAVLLLSTGIRGIMTKLLFSVEEYEFVACFLALPSVLCWCLSALISSNLLIKWSDFWSCVNFRADYTEMPLVTLMLSIVMLFLSVVEMLFKNKHSLARECFYICRMYKHLQEQQKMIKCGSAIVWTTEAAETDGNDAGHCRHQRIKKKWIKAMKKCALRFMGPVTISGMQRIMKKRIKAMKKRARRFTGPVITSGMQRIMKKRIKAMRKATQRLPANEKVCSTTPGSSDQQRIMKKRIKAMRKCARRLPGPVISSGMMSDQ</sequence>
<comment type="caution">
    <text evidence="4">The sequence shown here is derived from an EMBL/GenBank/DDBJ whole genome shotgun (WGS) entry which is preliminary data.</text>
</comment>
<feature type="transmembrane region" description="Helical" evidence="2">
    <location>
        <begin position="790"/>
        <end position="809"/>
    </location>
</feature>
<keyword evidence="2" id="KW-0812">Transmembrane</keyword>
<feature type="domain" description="HAT C-terminal dimerisation" evidence="3">
    <location>
        <begin position="512"/>
        <end position="555"/>
    </location>
</feature>
<feature type="transmembrane region" description="Helical" evidence="2">
    <location>
        <begin position="745"/>
        <end position="770"/>
    </location>
</feature>
<dbReference type="AlphaFoldDB" id="A0ABD2L974"/>
<dbReference type="Proteomes" id="UP001620626">
    <property type="component" value="Unassembled WGS sequence"/>
</dbReference>
<keyword evidence="2" id="KW-0472">Membrane</keyword>
<dbReference type="EMBL" id="JBICBT010000495">
    <property type="protein sequence ID" value="KAL3111679.1"/>
    <property type="molecule type" value="Genomic_DNA"/>
</dbReference>
<feature type="region of interest" description="Disordered" evidence="1">
    <location>
        <begin position="573"/>
        <end position="606"/>
    </location>
</feature>
<dbReference type="InterPro" id="IPR008906">
    <property type="entry name" value="HATC_C_dom"/>
</dbReference>
<name>A0ABD2L974_9BILA</name>
<dbReference type="SUPFAM" id="SSF53098">
    <property type="entry name" value="Ribonuclease H-like"/>
    <property type="match status" value="1"/>
</dbReference>
<proteinExistence type="predicted"/>
<evidence type="ECO:0000313" key="5">
    <source>
        <dbReference type="Proteomes" id="UP001620626"/>
    </source>
</evidence>
<dbReference type="InterPro" id="IPR012337">
    <property type="entry name" value="RNaseH-like_sf"/>
</dbReference>
<dbReference type="PANTHER" id="PTHR37162:SF1">
    <property type="entry name" value="BED-TYPE DOMAIN-CONTAINING PROTEIN"/>
    <property type="match status" value="1"/>
</dbReference>
<feature type="compositionally biased region" description="Low complexity" evidence="1">
    <location>
        <begin position="592"/>
        <end position="606"/>
    </location>
</feature>